<keyword evidence="1" id="KW-0812">Transmembrane</keyword>
<organism evidence="2 3">
    <name type="scientific">Glossina palpalis gambiensis</name>
    <dbReference type="NCBI Taxonomy" id="67801"/>
    <lineage>
        <taxon>Eukaryota</taxon>
        <taxon>Metazoa</taxon>
        <taxon>Ecdysozoa</taxon>
        <taxon>Arthropoda</taxon>
        <taxon>Hexapoda</taxon>
        <taxon>Insecta</taxon>
        <taxon>Pterygota</taxon>
        <taxon>Neoptera</taxon>
        <taxon>Endopterygota</taxon>
        <taxon>Diptera</taxon>
        <taxon>Brachycera</taxon>
        <taxon>Muscomorpha</taxon>
        <taxon>Hippoboscoidea</taxon>
        <taxon>Glossinidae</taxon>
        <taxon>Glossina</taxon>
    </lineage>
</organism>
<dbReference type="EnsemblMetazoa" id="GPPI030846-RA">
    <property type="protein sequence ID" value="GPPI030846-PA"/>
    <property type="gene ID" value="GPPI030846"/>
</dbReference>
<reference evidence="2" key="2">
    <citation type="submission" date="2020-05" db="UniProtKB">
        <authorList>
            <consortium name="EnsemblMetazoa"/>
        </authorList>
    </citation>
    <scope>IDENTIFICATION</scope>
    <source>
        <strain evidence="2">IAEA</strain>
    </source>
</reference>
<dbReference type="Proteomes" id="UP000092460">
    <property type="component" value="Unassembled WGS sequence"/>
</dbReference>
<dbReference type="EMBL" id="JXJN01014754">
    <property type="status" value="NOT_ANNOTATED_CDS"/>
    <property type="molecule type" value="Genomic_DNA"/>
</dbReference>
<proteinExistence type="predicted"/>
<keyword evidence="1" id="KW-0472">Membrane</keyword>
<sequence length="195" mass="22231">MVVACVDRYRKLIRVARICAAICGADFADENYNPWNPLVFITLSSIVFFAVGTGYTIYAGLVYDNDWTVILQSLCLASSAFQGLAKYIFSLIRRRLIVNIIKSIDDIYLECQKISENYRVILAKTSDKLLLNIYIECLWYELTVQQQQMILLMLIKSQSPVVLNIGKVMPLSLSSALQLTKAIYSFLMMLLNFLE</sequence>
<reference evidence="3" key="1">
    <citation type="submission" date="2015-01" db="EMBL/GenBank/DDBJ databases">
        <authorList>
            <person name="Aksoy S."/>
            <person name="Warren W."/>
            <person name="Wilson R.K."/>
        </authorList>
    </citation>
    <scope>NUCLEOTIDE SEQUENCE [LARGE SCALE GENOMIC DNA]</scope>
    <source>
        <strain evidence="3">IAEA</strain>
    </source>
</reference>
<evidence type="ECO:0008006" key="4">
    <source>
        <dbReference type="Google" id="ProtNLM"/>
    </source>
</evidence>
<evidence type="ECO:0000313" key="2">
    <source>
        <dbReference type="EnsemblMetazoa" id="GPPI030846-PA"/>
    </source>
</evidence>
<feature type="transmembrane region" description="Helical" evidence="1">
    <location>
        <begin position="38"/>
        <end position="63"/>
    </location>
</feature>
<accession>A0A1B0BI33</accession>
<dbReference type="AlphaFoldDB" id="A0A1B0BI33"/>
<feature type="transmembrane region" description="Helical" evidence="1">
    <location>
        <begin position="69"/>
        <end position="89"/>
    </location>
</feature>
<name>A0A1B0BI33_9MUSC</name>
<protein>
    <recommendedName>
        <fullName evidence="4">Odorant receptor</fullName>
    </recommendedName>
</protein>
<dbReference type="STRING" id="67801.A0A1B0BI33"/>
<evidence type="ECO:0000313" key="3">
    <source>
        <dbReference type="Proteomes" id="UP000092460"/>
    </source>
</evidence>
<keyword evidence="3" id="KW-1185">Reference proteome</keyword>
<evidence type="ECO:0000256" key="1">
    <source>
        <dbReference type="SAM" id="Phobius"/>
    </source>
</evidence>
<keyword evidence="1" id="KW-1133">Transmembrane helix</keyword>
<dbReference type="VEuPathDB" id="VectorBase:GPPI030846"/>